<feature type="transmembrane region" description="Helical" evidence="2">
    <location>
        <begin position="36"/>
        <end position="55"/>
    </location>
</feature>
<evidence type="ECO:0000256" key="2">
    <source>
        <dbReference type="SAM" id="Phobius"/>
    </source>
</evidence>
<dbReference type="Proteomes" id="UP000272464">
    <property type="component" value="Unassembled WGS sequence"/>
</dbReference>
<keyword evidence="2" id="KW-0472">Membrane</keyword>
<feature type="transmembrane region" description="Helical" evidence="2">
    <location>
        <begin position="76"/>
        <end position="96"/>
    </location>
</feature>
<keyword evidence="2" id="KW-0812">Transmembrane</keyword>
<keyword evidence="5" id="KW-1185">Reference proteome</keyword>
<feature type="region of interest" description="Disordered" evidence="1">
    <location>
        <begin position="211"/>
        <end position="237"/>
    </location>
</feature>
<dbReference type="AlphaFoldDB" id="A0A3S1DB98"/>
<feature type="transmembrane region" description="Helical" evidence="2">
    <location>
        <begin position="155"/>
        <end position="175"/>
    </location>
</feature>
<feature type="transmembrane region" description="Helical" evidence="2">
    <location>
        <begin position="7"/>
        <end position="24"/>
    </location>
</feature>
<reference evidence="4 5" key="1">
    <citation type="submission" date="2018-12" db="EMBL/GenBank/DDBJ databases">
        <authorList>
            <person name="Sun L."/>
            <person name="Chen Z."/>
        </authorList>
    </citation>
    <scope>NUCLEOTIDE SEQUENCE [LARGE SCALE GENOMIC DNA]</scope>
    <source>
        <strain evidence="4 5">3-5-3</strain>
    </source>
</reference>
<dbReference type="RefSeq" id="WP_127198689.1">
    <property type="nucleotide sequence ID" value="NZ_RZNX01000002.1"/>
</dbReference>
<accession>A0A3S1DB98</accession>
<name>A0A3S1DB98_9BACL</name>
<feature type="domain" description="Flavinylation-associated cytochrome" evidence="3">
    <location>
        <begin position="77"/>
        <end position="135"/>
    </location>
</feature>
<gene>
    <name evidence="4" type="ORF">EJP77_07990</name>
</gene>
<organism evidence="4 5">
    <name type="scientific">Paenibacillus zeisoli</name>
    <dbReference type="NCBI Taxonomy" id="2496267"/>
    <lineage>
        <taxon>Bacteria</taxon>
        <taxon>Bacillati</taxon>
        <taxon>Bacillota</taxon>
        <taxon>Bacilli</taxon>
        <taxon>Bacillales</taxon>
        <taxon>Paenibacillaceae</taxon>
        <taxon>Paenibacillus</taxon>
    </lineage>
</organism>
<comment type="caution">
    <text evidence="4">The sequence shown here is derived from an EMBL/GenBank/DDBJ whole genome shotgun (WGS) entry which is preliminary data.</text>
</comment>
<dbReference type="InterPro" id="IPR025517">
    <property type="entry name" value="DUF4405"/>
</dbReference>
<feature type="transmembrane region" description="Helical" evidence="2">
    <location>
        <begin position="116"/>
        <end position="135"/>
    </location>
</feature>
<evidence type="ECO:0000313" key="5">
    <source>
        <dbReference type="Proteomes" id="UP000272464"/>
    </source>
</evidence>
<keyword evidence="2" id="KW-1133">Transmembrane helix</keyword>
<dbReference type="EMBL" id="RZNX01000002">
    <property type="protein sequence ID" value="RUT33575.1"/>
    <property type="molecule type" value="Genomic_DNA"/>
</dbReference>
<evidence type="ECO:0000313" key="4">
    <source>
        <dbReference type="EMBL" id="RUT33575.1"/>
    </source>
</evidence>
<sequence length="287" mass="31406">MKKVTYVKFILDLLMALTFVLLFNKRVLGGLAFHEIAGLAISVAFITHILLNLNWVIKVTAKLFDRKLPGMTRFSYLLNLLLLISMTFIVVSGILISEIVFPGFHIGNTPWFKISHISVSFLGLILIGVHVGLHWKWVVNVAKKMVRVKSSKAPLGIIAKVLAALILLFGGYQMYSTQFISRVQGIGTVFNMTGSGTPPAGFKQRGGDLRGGDMGGENPNFGTRPNRMEGDHREGGFGGGSPNALGVILTYFGIMGVFVIITYYLTKLGSRKKRRTTALSSPAELDS</sequence>
<protein>
    <submittedName>
        <fullName evidence="4">DUF4405 domain-containing protein</fullName>
    </submittedName>
</protein>
<feature type="transmembrane region" description="Helical" evidence="2">
    <location>
        <begin position="244"/>
        <end position="265"/>
    </location>
</feature>
<dbReference type="OrthoDB" id="9779183at2"/>
<dbReference type="Pfam" id="PF14358">
    <property type="entry name" value="DUF4405"/>
    <property type="match status" value="1"/>
</dbReference>
<evidence type="ECO:0000259" key="3">
    <source>
        <dbReference type="Pfam" id="PF14358"/>
    </source>
</evidence>
<evidence type="ECO:0000256" key="1">
    <source>
        <dbReference type="SAM" id="MobiDB-lite"/>
    </source>
</evidence>
<feature type="compositionally biased region" description="Basic and acidic residues" evidence="1">
    <location>
        <begin position="226"/>
        <end position="235"/>
    </location>
</feature>
<proteinExistence type="predicted"/>